<dbReference type="InterPro" id="IPR022770">
    <property type="entry name" value="IucA/IucC-like_C"/>
</dbReference>
<evidence type="ECO:0000313" key="5">
    <source>
        <dbReference type="Proteomes" id="UP000075391"/>
    </source>
</evidence>
<dbReference type="InterPro" id="IPR037455">
    <property type="entry name" value="LucA/IucC-like"/>
</dbReference>
<evidence type="ECO:0000256" key="1">
    <source>
        <dbReference type="ARBA" id="ARBA00004924"/>
    </source>
</evidence>
<dbReference type="RefSeq" id="WP_063244452.1">
    <property type="nucleotide sequence ID" value="NZ_LUKF01000017.1"/>
</dbReference>
<sequence>MMSVTDWRKINLQMIAKSLQELTYEQVLNPVATETREESTVGPYEVKLSSGVNYSFQAWRGAWTDLKVQAGSILRNGKLAESAGQFFIDIQKETGMDDIILGNFLEEMHNTLYADLHILQRNRGYSLEQITDMSGESVQTVLKGHPKILLNKGRIGWSANDQDQYGPEFQKPIQFAWLAVNRSLCLAGIDTSLEGEAFLAECIQDVDAFKLELTKKSIKEADVYFVPVHPWQWERYIKIQFAEYLHTGKAHYLGTWGDRYIPQISLRTFSNISRPKNLDVKLPITILNTSAIRGIPGKYMKQGPALSHALTALCRGDHQLSAVTVLEEKAGISVSHPLYQQIGEAPYRYNEFLGVLWRQSSSSHLKDGEKALIAGSLFHVDESGRSLVGAYIEKSGLSTDEWLKAYFNSVFIPLYHLQVQHGVGLVAHGQNVVVRMKNHTPVGLFLKDFQGDLRLSQDSEALSGFDLTRLPKHYLIHDLLTGHLVTVLRFISETLQECDKYPEDKFYAVLGQCLQDYLQKNPALATSKDFKSVDLLQEKFHRVLVNKVRFKIGYADSAERPLPILGDDLVNPIAQALKKVSL</sequence>
<comment type="pathway">
    <text evidence="1">Siderophore biosynthesis.</text>
</comment>
<dbReference type="GO" id="GO:0016881">
    <property type="term" value="F:acid-amino acid ligase activity"/>
    <property type="evidence" value="ECO:0007669"/>
    <property type="project" value="UniProtKB-ARBA"/>
</dbReference>
<dbReference type="Pfam" id="PF04183">
    <property type="entry name" value="IucA_IucC"/>
    <property type="match status" value="1"/>
</dbReference>
<dbReference type="InterPro" id="IPR007310">
    <property type="entry name" value="Aerobactin_biosyn_IucA/IucC_N"/>
</dbReference>
<dbReference type="Proteomes" id="UP000075391">
    <property type="component" value="Unassembled WGS sequence"/>
</dbReference>
<gene>
    <name evidence="4" type="ORF">AZI85_08940</name>
</gene>
<dbReference type="AlphaFoldDB" id="A0A150WDC5"/>
<feature type="domain" description="Aerobactin siderophore biosynthesis IucA/IucC-like C-terminal" evidence="3">
    <location>
        <begin position="401"/>
        <end position="551"/>
    </location>
</feature>
<dbReference type="PANTHER" id="PTHR34384">
    <property type="entry name" value="L-2,3-DIAMINOPROPANOATE--CITRATE LIGASE"/>
    <property type="match status" value="1"/>
</dbReference>
<proteinExistence type="predicted"/>
<dbReference type="OrthoDB" id="5287537at2"/>
<dbReference type="PANTHER" id="PTHR34384:SF6">
    <property type="entry name" value="STAPHYLOFERRIN B SYNTHASE"/>
    <property type="match status" value="1"/>
</dbReference>
<evidence type="ECO:0000259" key="2">
    <source>
        <dbReference type="Pfam" id="PF04183"/>
    </source>
</evidence>
<comment type="caution">
    <text evidence="4">The sequence shown here is derived from an EMBL/GenBank/DDBJ whole genome shotgun (WGS) entry which is preliminary data.</text>
</comment>
<protein>
    <submittedName>
        <fullName evidence="4">Siderophore biosynthesis protein IucC</fullName>
    </submittedName>
</protein>
<dbReference type="Gene3D" id="1.10.510.40">
    <property type="match status" value="1"/>
</dbReference>
<reference evidence="4 5" key="1">
    <citation type="submission" date="2016-03" db="EMBL/GenBank/DDBJ databases">
        <authorList>
            <person name="Ploux O."/>
        </authorList>
    </citation>
    <scope>NUCLEOTIDE SEQUENCE [LARGE SCALE GENOMIC DNA]</scope>
    <source>
        <strain evidence="4 5">BER2</strain>
    </source>
</reference>
<dbReference type="Gene3D" id="6.10.250.3370">
    <property type="match status" value="1"/>
</dbReference>
<organism evidence="4 5">
    <name type="scientific">Bdellovibrio bacteriovorus</name>
    <dbReference type="NCBI Taxonomy" id="959"/>
    <lineage>
        <taxon>Bacteria</taxon>
        <taxon>Pseudomonadati</taxon>
        <taxon>Bdellovibrionota</taxon>
        <taxon>Bdellovibrionia</taxon>
        <taxon>Bdellovibrionales</taxon>
        <taxon>Pseudobdellovibrionaceae</taxon>
        <taxon>Bdellovibrio</taxon>
    </lineage>
</organism>
<feature type="domain" description="Aerobactin siderophore biosynthesis IucA/IucC N-terminal" evidence="2">
    <location>
        <begin position="139"/>
        <end position="379"/>
    </location>
</feature>
<dbReference type="Pfam" id="PF06276">
    <property type="entry name" value="FhuF"/>
    <property type="match status" value="1"/>
</dbReference>
<dbReference type="GO" id="GO:0019290">
    <property type="term" value="P:siderophore biosynthetic process"/>
    <property type="evidence" value="ECO:0007669"/>
    <property type="project" value="InterPro"/>
</dbReference>
<evidence type="ECO:0000259" key="3">
    <source>
        <dbReference type="Pfam" id="PF06276"/>
    </source>
</evidence>
<dbReference type="EMBL" id="LUKF01000017">
    <property type="protein sequence ID" value="KYG61074.1"/>
    <property type="molecule type" value="Genomic_DNA"/>
</dbReference>
<accession>A0A150WDC5</accession>
<name>A0A150WDC5_BDEBC</name>
<dbReference type="Gene3D" id="3.30.310.280">
    <property type="match status" value="1"/>
</dbReference>
<evidence type="ECO:0000313" key="4">
    <source>
        <dbReference type="EMBL" id="KYG61074.1"/>
    </source>
</evidence>